<keyword evidence="3" id="KW-0804">Transcription</keyword>
<dbReference type="Pfam" id="PF17932">
    <property type="entry name" value="TetR_C_24"/>
    <property type="match status" value="1"/>
</dbReference>
<dbReference type="EMBL" id="JACCCC010000001">
    <property type="protein sequence ID" value="NYE48871.1"/>
    <property type="molecule type" value="Genomic_DNA"/>
</dbReference>
<protein>
    <submittedName>
        <fullName evidence="6">AcrR family transcriptional regulator</fullName>
    </submittedName>
</protein>
<evidence type="ECO:0000256" key="2">
    <source>
        <dbReference type="ARBA" id="ARBA00023125"/>
    </source>
</evidence>
<keyword evidence="1" id="KW-0805">Transcription regulation</keyword>
<dbReference type="SUPFAM" id="SSF48498">
    <property type="entry name" value="Tetracyclin repressor-like, C-terminal domain"/>
    <property type="match status" value="1"/>
</dbReference>
<evidence type="ECO:0000313" key="7">
    <source>
        <dbReference type="Proteomes" id="UP000589036"/>
    </source>
</evidence>
<evidence type="ECO:0000313" key="6">
    <source>
        <dbReference type="EMBL" id="NYE48871.1"/>
    </source>
</evidence>
<dbReference type="Pfam" id="PF00440">
    <property type="entry name" value="TetR_N"/>
    <property type="match status" value="1"/>
</dbReference>
<accession>A0A852TYJ6</accession>
<dbReference type="PROSITE" id="PS50977">
    <property type="entry name" value="HTH_TETR_2"/>
    <property type="match status" value="1"/>
</dbReference>
<dbReference type="InterPro" id="IPR041490">
    <property type="entry name" value="KstR2_TetR_C"/>
</dbReference>
<sequence>MANRTAGARRSVILRAAADLFAARGFHGVSIEDLGRAVGTSGPALYRHFPGKDALLAAMLLDISERLAADGEARVAAARDPREALEALLRGHIAFALGEPALITVHDRELGNVPAPERRRIRRLQRGYVEQWVGVLGELRPAARPACLRAAVHATFGLLNSTPHSADELPPEAMTELLLAMGRAALLAEAAEDGAGKAAAPPSGRSASR</sequence>
<dbReference type="Gene3D" id="1.10.357.10">
    <property type="entry name" value="Tetracycline Repressor, domain 2"/>
    <property type="match status" value="1"/>
</dbReference>
<dbReference type="GO" id="GO:0045892">
    <property type="term" value="P:negative regulation of DNA-templated transcription"/>
    <property type="evidence" value="ECO:0007669"/>
    <property type="project" value="UniProtKB-ARBA"/>
</dbReference>
<dbReference type="InterPro" id="IPR001647">
    <property type="entry name" value="HTH_TetR"/>
</dbReference>
<feature type="domain" description="HTH tetR-type" evidence="5">
    <location>
        <begin position="7"/>
        <end position="67"/>
    </location>
</feature>
<proteinExistence type="predicted"/>
<dbReference type="RefSeq" id="WP_179644628.1">
    <property type="nucleotide sequence ID" value="NZ_BAAAYY010000010.1"/>
</dbReference>
<dbReference type="AlphaFoldDB" id="A0A852TYJ6"/>
<organism evidence="6 7">
    <name type="scientific">Spinactinospora alkalitolerans</name>
    <dbReference type="NCBI Taxonomy" id="687207"/>
    <lineage>
        <taxon>Bacteria</taxon>
        <taxon>Bacillati</taxon>
        <taxon>Actinomycetota</taxon>
        <taxon>Actinomycetes</taxon>
        <taxon>Streptosporangiales</taxon>
        <taxon>Nocardiopsidaceae</taxon>
        <taxon>Spinactinospora</taxon>
    </lineage>
</organism>
<dbReference type="Proteomes" id="UP000589036">
    <property type="component" value="Unassembled WGS sequence"/>
</dbReference>
<dbReference type="InterPro" id="IPR050109">
    <property type="entry name" value="HTH-type_TetR-like_transc_reg"/>
</dbReference>
<dbReference type="Gene3D" id="1.10.10.60">
    <property type="entry name" value="Homeodomain-like"/>
    <property type="match status" value="1"/>
</dbReference>
<evidence type="ECO:0000256" key="1">
    <source>
        <dbReference type="ARBA" id="ARBA00023015"/>
    </source>
</evidence>
<dbReference type="PRINTS" id="PR00455">
    <property type="entry name" value="HTHTETR"/>
</dbReference>
<dbReference type="InterPro" id="IPR009057">
    <property type="entry name" value="Homeodomain-like_sf"/>
</dbReference>
<dbReference type="FunFam" id="1.10.10.60:FF:000141">
    <property type="entry name" value="TetR family transcriptional regulator"/>
    <property type="match status" value="1"/>
</dbReference>
<evidence type="ECO:0000259" key="5">
    <source>
        <dbReference type="PROSITE" id="PS50977"/>
    </source>
</evidence>
<name>A0A852TYJ6_9ACTN</name>
<reference evidence="6 7" key="1">
    <citation type="submission" date="2020-07" db="EMBL/GenBank/DDBJ databases">
        <title>Sequencing the genomes of 1000 actinobacteria strains.</title>
        <authorList>
            <person name="Klenk H.-P."/>
        </authorList>
    </citation>
    <scope>NUCLEOTIDE SEQUENCE [LARGE SCALE GENOMIC DNA]</scope>
    <source>
        <strain evidence="6 7">CXB654</strain>
    </source>
</reference>
<feature type="DNA-binding region" description="H-T-H motif" evidence="4">
    <location>
        <begin position="30"/>
        <end position="49"/>
    </location>
</feature>
<dbReference type="GO" id="GO:0000976">
    <property type="term" value="F:transcription cis-regulatory region binding"/>
    <property type="evidence" value="ECO:0007669"/>
    <property type="project" value="TreeGrafter"/>
</dbReference>
<evidence type="ECO:0000256" key="3">
    <source>
        <dbReference type="ARBA" id="ARBA00023163"/>
    </source>
</evidence>
<comment type="caution">
    <text evidence="6">The sequence shown here is derived from an EMBL/GenBank/DDBJ whole genome shotgun (WGS) entry which is preliminary data.</text>
</comment>
<keyword evidence="7" id="KW-1185">Reference proteome</keyword>
<dbReference type="SUPFAM" id="SSF46689">
    <property type="entry name" value="Homeodomain-like"/>
    <property type="match status" value="1"/>
</dbReference>
<dbReference type="InterPro" id="IPR036271">
    <property type="entry name" value="Tet_transcr_reg_TetR-rel_C_sf"/>
</dbReference>
<dbReference type="PANTHER" id="PTHR30055:SF237">
    <property type="entry name" value="TRANSCRIPTIONAL REPRESSOR MCE3R"/>
    <property type="match status" value="1"/>
</dbReference>
<keyword evidence="2 4" id="KW-0238">DNA-binding</keyword>
<dbReference type="PANTHER" id="PTHR30055">
    <property type="entry name" value="HTH-TYPE TRANSCRIPTIONAL REGULATOR RUTR"/>
    <property type="match status" value="1"/>
</dbReference>
<evidence type="ECO:0000256" key="4">
    <source>
        <dbReference type="PROSITE-ProRule" id="PRU00335"/>
    </source>
</evidence>
<gene>
    <name evidence="6" type="ORF">HDA32_003991</name>
</gene>
<dbReference type="GO" id="GO:0003700">
    <property type="term" value="F:DNA-binding transcription factor activity"/>
    <property type="evidence" value="ECO:0007669"/>
    <property type="project" value="TreeGrafter"/>
</dbReference>